<accession>A0A9X0CVY4</accession>
<feature type="compositionally biased region" description="Pro residues" evidence="1">
    <location>
        <begin position="1"/>
        <end position="17"/>
    </location>
</feature>
<dbReference type="Proteomes" id="UP001163046">
    <property type="component" value="Unassembled WGS sequence"/>
</dbReference>
<reference evidence="2" key="1">
    <citation type="submission" date="2023-01" db="EMBL/GenBank/DDBJ databases">
        <title>Genome assembly of the deep-sea coral Lophelia pertusa.</title>
        <authorList>
            <person name="Herrera S."/>
            <person name="Cordes E."/>
        </authorList>
    </citation>
    <scope>NUCLEOTIDE SEQUENCE</scope>
    <source>
        <strain evidence="2">USNM1676648</strain>
        <tissue evidence="2">Polyp</tissue>
    </source>
</reference>
<keyword evidence="3" id="KW-1185">Reference proteome</keyword>
<gene>
    <name evidence="2" type="ORF">OS493_028123</name>
</gene>
<feature type="compositionally biased region" description="Pro residues" evidence="1">
    <location>
        <begin position="206"/>
        <end position="218"/>
    </location>
</feature>
<dbReference type="PANTHER" id="PTHR48465:SF1">
    <property type="entry name" value="PROTEIN SSUH2 HOMOLOG"/>
    <property type="match status" value="1"/>
</dbReference>
<organism evidence="2 3">
    <name type="scientific">Desmophyllum pertusum</name>
    <dbReference type="NCBI Taxonomy" id="174260"/>
    <lineage>
        <taxon>Eukaryota</taxon>
        <taxon>Metazoa</taxon>
        <taxon>Cnidaria</taxon>
        <taxon>Anthozoa</taxon>
        <taxon>Hexacorallia</taxon>
        <taxon>Scleractinia</taxon>
        <taxon>Caryophylliina</taxon>
        <taxon>Caryophylliidae</taxon>
        <taxon>Desmophyllum</taxon>
    </lineage>
</organism>
<feature type="compositionally biased region" description="Polar residues" evidence="1">
    <location>
        <begin position="87"/>
        <end position="147"/>
    </location>
</feature>
<feature type="compositionally biased region" description="Pro residues" evidence="1">
    <location>
        <begin position="70"/>
        <end position="80"/>
    </location>
</feature>
<dbReference type="AlphaFoldDB" id="A0A9X0CVY4"/>
<evidence type="ECO:0008006" key="4">
    <source>
        <dbReference type="Google" id="ProtNLM"/>
    </source>
</evidence>
<dbReference type="InterPro" id="IPR036280">
    <property type="entry name" value="Multihaem_cyt_sf"/>
</dbReference>
<evidence type="ECO:0000313" key="3">
    <source>
        <dbReference type="Proteomes" id="UP001163046"/>
    </source>
</evidence>
<comment type="caution">
    <text evidence="2">The sequence shown here is derived from an EMBL/GenBank/DDBJ whole genome shotgun (WGS) entry which is preliminary data.</text>
</comment>
<dbReference type="SUPFAM" id="SSF48695">
    <property type="entry name" value="Multiheme cytochromes"/>
    <property type="match status" value="1"/>
</dbReference>
<dbReference type="InterPro" id="IPR052789">
    <property type="entry name" value="SSUH2_homolog"/>
</dbReference>
<dbReference type="EMBL" id="MU826376">
    <property type="protein sequence ID" value="KAJ7377565.1"/>
    <property type="molecule type" value="Genomic_DNA"/>
</dbReference>
<name>A0A9X0CVY4_9CNID</name>
<protein>
    <recommendedName>
        <fullName evidence="4">Protein SSUH2 homolog</fullName>
    </recommendedName>
</protein>
<feature type="compositionally biased region" description="Low complexity" evidence="1">
    <location>
        <begin position="18"/>
        <end position="69"/>
    </location>
</feature>
<evidence type="ECO:0000313" key="2">
    <source>
        <dbReference type="EMBL" id="KAJ7377565.1"/>
    </source>
</evidence>
<proteinExistence type="predicted"/>
<evidence type="ECO:0000256" key="1">
    <source>
        <dbReference type="SAM" id="MobiDB-lite"/>
    </source>
</evidence>
<dbReference type="PANTHER" id="PTHR48465">
    <property type="entry name" value="PROTEIN SSUH2 HOMOLOG"/>
    <property type="match status" value="1"/>
</dbReference>
<sequence>MSQPGQYPPAGPQPGQPMYPAGQQQPGYGSTSQQGNPPQGYGPPQQGYGQPPQQAGYGPPQQQPGYGQPPQQPGYGPPQQQPGYGLPSNNKVTDLPSNNQVTDLPSNNQVTDLPSNNQVTDLPSNNQATDLPSNNKVTDLPSNNQQGGYVPPTGEAQAPSYTGSDIPDQDVDDNENAAPPPPTAPPAEMYGMVAGYENTNFGTDFLPPPPPYEPPPQQQTPEQHFQQATSITEEQARDALLAFVAENCCYGKGAAKDMDIKDITPSSAYHYNLASFCESRSTSWKYDPYRGQHIDGPQNGPAPPPWTIPAQPATLFTPQEAHIEVPHTATVKPCHECLAIGYKRCYRCYGRGRVRCTWCHGSGHRTEHRDGHAHSVHCTWCHGSGRRMCNTCHGHGRVMCWTCQGQGQLKMYILLTIKWECHIDNHVTERTDLPDHLIVGSQGTDIFSQELPRVYPVTAFHDQDVNGGSQRLVEAHSRNWPTKRILMQRQTLRAVPVSEVKYEWKDTSTRFWVFGLDHKVHAQTTPNSAVVAALYFRSKKEAKQLIFATSKL</sequence>
<feature type="region of interest" description="Disordered" evidence="1">
    <location>
        <begin position="1"/>
        <end position="230"/>
    </location>
</feature>
<dbReference type="OrthoDB" id="3355217at2759"/>